<dbReference type="NCBIfam" id="TIGR02385">
    <property type="entry name" value="RelE_StbE"/>
    <property type="match status" value="1"/>
</dbReference>
<dbReference type="InterPro" id="IPR035093">
    <property type="entry name" value="RelE/ParE_toxin_dom_sf"/>
</dbReference>
<name>A0ABT3QAM4_9PROT</name>
<comment type="caution">
    <text evidence="3">The sequence shown here is derived from an EMBL/GenBank/DDBJ whole genome shotgun (WGS) entry which is preliminary data.</text>
</comment>
<dbReference type="RefSeq" id="WP_166123777.1">
    <property type="nucleotide sequence ID" value="NZ_JAPIUX010000057.1"/>
</dbReference>
<evidence type="ECO:0000313" key="3">
    <source>
        <dbReference type="EMBL" id="MCX2562338.1"/>
    </source>
</evidence>
<keyword evidence="4" id="KW-1185">Reference proteome</keyword>
<dbReference type="SUPFAM" id="SSF143011">
    <property type="entry name" value="RelE-like"/>
    <property type="match status" value="1"/>
</dbReference>
<dbReference type="EMBL" id="JAPIUX010000057">
    <property type="protein sequence ID" value="MCX2562338.1"/>
    <property type="molecule type" value="Genomic_DNA"/>
</dbReference>
<dbReference type="InterPro" id="IPR007712">
    <property type="entry name" value="RelE/ParE_toxin"/>
</dbReference>
<dbReference type="Pfam" id="PF05016">
    <property type="entry name" value="ParE_toxin"/>
    <property type="match status" value="1"/>
</dbReference>
<organism evidence="3 4">
    <name type="scientific">Acetobacter farinalis</name>
    <dbReference type="NCBI Taxonomy" id="1260984"/>
    <lineage>
        <taxon>Bacteria</taxon>
        <taxon>Pseudomonadati</taxon>
        <taxon>Pseudomonadota</taxon>
        <taxon>Alphaproteobacteria</taxon>
        <taxon>Acetobacterales</taxon>
        <taxon>Acetobacteraceae</taxon>
        <taxon>Acetobacter</taxon>
    </lineage>
</organism>
<evidence type="ECO:0000256" key="1">
    <source>
        <dbReference type="ARBA" id="ARBA00006226"/>
    </source>
</evidence>
<reference evidence="3 4" key="1">
    <citation type="submission" date="2022-11" db="EMBL/GenBank/DDBJ databases">
        <title>Genome sequencing of Acetobacter type strain.</title>
        <authorList>
            <person name="Heo J."/>
            <person name="Lee D."/>
            <person name="Han B.-H."/>
            <person name="Hong S.-B."/>
            <person name="Kwon S.-W."/>
        </authorList>
    </citation>
    <scope>NUCLEOTIDE SEQUENCE [LARGE SCALE GENOMIC DNA]</scope>
    <source>
        <strain evidence="3 4">KACC 21251</strain>
    </source>
</reference>
<evidence type="ECO:0000313" key="4">
    <source>
        <dbReference type="Proteomes" id="UP001526446"/>
    </source>
</evidence>
<proteinExistence type="inferred from homology"/>
<evidence type="ECO:0000256" key="2">
    <source>
        <dbReference type="ARBA" id="ARBA00022649"/>
    </source>
</evidence>
<sequence>MTDGADSGDEQKVYKVEFDDEALDEWDALDGSIRKQFLKKLQKLRHNPYSPGNALSGGLSGYYKIKLRDAGYRLVYSVEEDRIVIFVLAVGRRKDSEVYAEALSRQRWP</sequence>
<dbReference type="PANTHER" id="PTHR35601:SF1">
    <property type="entry name" value="TOXIN RELE"/>
    <property type="match status" value="1"/>
</dbReference>
<protein>
    <submittedName>
        <fullName evidence="3">Type II toxin-antitoxin system RelE/ParE family toxin</fullName>
    </submittedName>
</protein>
<dbReference type="PANTHER" id="PTHR35601">
    <property type="entry name" value="TOXIN RELE"/>
    <property type="match status" value="1"/>
</dbReference>
<dbReference type="Gene3D" id="3.30.2310.20">
    <property type="entry name" value="RelE-like"/>
    <property type="match status" value="1"/>
</dbReference>
<comment type="similarity">
    <text evidence="1">Belongs to the RelE toxin family.</text>
</comment>
<dbReference type="Proteomes" id="UP001526446">
    <property type="component" value="Unassembled WGS sequence"/>
</dbReference>
<keyword evidence="2" id="KW-1277">Toxin-antitoxin system</keyword>
<gene>
    <name evidence="3" type="ORF">OQ252_13235</name>
</gene>
<accession>A0ABT3QAM4</accession>